<protein>
    <submittedName>
        <fullName evidence="1">Uncharacterized protein</fullName>
    </submittedName>
</protein>
<accession>A0A653L0N9</accession>
<evidence type="ECO:0000313" key="2">
    <source>
        <dbReference type="Proteomes" id="UP000439123"/>
    </source>
</evidence>
<dbReference type="Proteomes" id="UP000439123">
    <property type="component" value="Unassembled WGS sequence"/>
</dbReference>
<proteinExistence type="predicted"/>
<evidence type="ECO:0000313" key="1">
    <source>
        <dbReference type="EMBL" id="VXA84421.1"/>
    </source>
</evidence>
<dbReference type="AlphaFoldDB" id="A0A653L0N9"/>
<name>A0A653L0N9_AERVE</name>
<gene>
    <name evidence="1" type="ORF">AERO8C_170082</name>
</gene>
<organism evidence="1 2">
    <name type="scientific">Aeromonas veronii</name>
    <dbReference type="NCBI Taxonomy" id="654"/>
    <lineage>
        <taxon>Bacteria</taxon>
        <taxon>Pseudomonadati</taxon>
        <taxon>Pseudomonadota</taxon>
        <taxon>Gammaproteobacteria</taxon>
        <taxon>Aeromonadales</taxon>
        <taxon>Aeromonadaceae</taxon>
        <taxon>Aeromonas</taxon>
    </lineage>
</organism>
<sequence length="73" mass="8451">MDLETMNDSYECYEKDNFVQTCHCGALFKVIVSGQIGHEELEEYYCPECNQEYIIRASNTPFTKLITSRTDGK</sequence>
<reference evidence="1 2" key="1">
    <citation type="submission" date="2019-10" db="EMBL/GenBank/DDBJ databases">
        <authorList>
            <person name="Karimi E."/>
        </authorList>
    </citation>
    <scope>NUCLEOTIDE SEQUENCE [LARGE SCALE GENOMIC DNA]</scope>
    <source>
        <strain evidence="1">Aeromonas sp. 8C</strain>
    </source>
</reference>
<dbReference type="EMBL" id="CABWLC010000009">
    <property type="protein sequence ID" value="VXA84421.1"/>
    <property type="molecule type" value="Genomic_DNA"/>
</dbReference>